<dbReference type="AlphaFoldDB" id="R9PEN9"/>
<protein>
    <submittedName>
        <fullName evidence="1">Uncharacterized protein</fullName>
    </submittedName>
</protein>
<evidence type="ECO:0000313" key="2">
    <source>
        <dbReference type="Proteomes" id="UP000014071"/>
    </source>
</evidence>
<dbReference type="HOGENOM" id="CLU_009790_0_0_1"/>
<gene>
    <name evidence="1" type="ORF">PHSY_007330</name>
</gene>
<accession>R9PEN9</accession>
<organism evidence="1 2">
    <name type="scientific">Pseudozyma hubeiensis (strain SY62)</name>
    <name type="common">Yeast</name>
    <dbReference type="NCBI Taxonomy" id="1305764"/>
    <lineage>
        <taxon>Eukaryota</taxon>
        <taxon>Fungi</taxon>
        <taxon>Dikarya</taxon>
        <taxon>Basidiomycota</taxon>
        <taxon>Ustilaginomycotina</taxon>
        <taxon>Ustilaginomycetes</taxon>
        <taxon>Ustilaginales</taxon>
        <taxon>Ustilaginaceae</taxon>
        <taxon>Pseudozyma</taxon>
    </lineage>
</organism>
<proteinExistence type="predicted"/>
<reference evidence="2" key="1">
    <citation type="journal article" date="2013" name="Genome Announc.">
        <title>Draft genome sequence of the basidiomycetous yeast-like fungus Pseudozyma hubeiensis SY62, which produces an abundant amount of the biosurfactant mannosylerythritol lipids.</title>
        <authorList>
            <person name="Konishi M."/>
            <person name="Hatada Y."/>
            <person name="Horiuchi J."/>
        </authorList>
    </citation>
    <scope>NUCLEOTIDE SEQUENCE [LARGE SCALE GENOMIC DNA]</scope>
    <source>
        <strain evidence="2">SY62</strain>
    </source>
</reference>
<keyword evidence="2" id="KW-1185">Reference proteome</keyword>
<dbReference type="EMBL" id="DF238832">
    <property type="protein sequence ID" value="GAC99727.1"/>
    <property type="molecule type" value="Genomic_DNA"/>
</dbReference>
<dbReference type="GeneID" id="24112593"/>
<sequence>MTADDPGAHAIADFLRRHQELLPNTNIDPHQRNFLIERYQQYQRTHPLRGSTVNYDDPRFLLREMTLASGRDRLRDIQPIINHMLQNQEPLQLAGARAAYLEAVRQRFGHTEADMTPTVDELIQLASADEVLSRMTNWVHDNFGHEPLEVRERLRARMHQPIHSPLRFIQDLSLLQEVEKALDGYVARAGNAGRHLDKRHIRESAIETPDSRKQASTARSKIDVLVQSQSTPSEQLASRRVALFARAGDPSSSQRAIAPDHPFTEAIYGLSLELHETGALPIATYWSVERQLFPPSLRSRETLQELQSIYEPYQLAHPVRARAVDIRDDRTFASQLMEAVGRDRFRDIDKVLKHLIDKKDELGLDDVRIEYLQALKARFQYASRVLTPTTDEILDRGTEHIQALRDPRVATDDIKAVLARVSAYVRVRSRISGANAVRLAVDLGLLGHLEESLDQVVQGANLRMTTGRRLIRRDVTQRLPKESLERRRAVPSQVSNLQQSSTGLPQALPDTTVIIRFLSRDRPLLPQPGFTPHHSQQLVDLLRDHREEFPIQGRDMNLQDGRWLMKLMLNDVGRDRFRKMGPILSRILADREALQLDRSRAIFLEAAVTRVRATQRLLSPTLDDLERAKRSALIGAPSEDDSRAMLQSISKATAERSHRTMTQGARFLQDLKLVKYLETELANIREPIEQTRQVGSHLVKRDGSQVLSGRQAPSTEADMTAILSPIGMNLHDEHARTIAAWRLHENSLLAGRILPDDLRTTLRDHWAAYRSKFQNRLSFSEALLWPVRLYHLLYTDEGARFNQANDVIRYVRQRDDVSSGSESTHRLTVSPRST</sequence>
<evidence type="ECO:0000313" key="1">
    <source>
        <dbReference type="EMBL" id="GAC99727.1"/>
    </source>
</evidence>
<name>R9PEN9_PSEHS</name>
<dbReference type="OrthoDB" id="2549711at2759"/>
<dbReference type="RefSeq" id="XP_012193314.1">
    <property type="nucleotide sequence ID" value="XM_012337924.1"/>
</dbReference>
<dbReference type="eggNOG" id="ENOG502RDIV">
    <property type="taxonomic scope" value="Eukaryota"/>
</dbReference>
<dbReference type="Proteomes" id="UP000014071">
    <property type="component" value="Unassembled WGS sequence"/>
</dbReference>